<evidence type="ECO:0000313" key="3">
    <source>
        <dbReference type="Proteomes" id="UP000298179"/>
    </source>
</evidence>
<feature type="signal peptide" evidence="1">
    <location>
        <begin position="1"/>
        <end position="19"/>
    </location>
</feature>
<keyword evidence="1" id="KW-0732">Signal</keyword>
<reference evidence="2 3" key="1">
    <citation type="submission" date="2019-03" db="EMBL/GenBank/DDBJ databases">
        <title>Jiella endophytica sp. nov., a novel endophytic bacterium isolated from root of Ficus microcarpa Linn. f.</title>
        <authorList>
            <person name="Tuo L."/>
        </authorList>
    </citation>
    <scope>NUCLEOTIDE SEQUENCE [LARGE SCALE GENOMIC DNA]</scope>
    <source>
        <strain evidence="2 3">CBS5Q-3</strain>
    </source>
</reference>
<keyword evidence="3" id="KW-1185">Reference proteome</keyword>
<organism evidence="2 3">
    <name type="scientific">Jiella endophytica</name>
    <dbReference type="NCBI Taxonomy" id="2558362"/>
    <lineage>
        <taxon>Bacteria</taxon>
        <taxon>Pseudomonadati</taxon>
        <taxon>Pseudomonadota</taxon>
        <taxon>Alphaproteobacteria</taxon>
        <taxon>Hyphomicrobiales</taxon>
        <taxon>Aurantimonadaceae</taxon>
        <taxon>Jiella</taxon>
    </lineage>
</organism>
<sequence>MWKSLTLVLAFLAATPLQAADIKVTGKAQVGYGNNDVVALSGIIVAGDAARLDAFLRERQSGNPSLSRVGRVTLSGDHGDFAEAVRIARLLRENYVQSVVMPGTFCADACAVAFMGGSGGPFEDTTVINPARCLQPGGQVVFSLPSFSEELQRQTGQAGRPLLRQTRQEAFQFVVELLRLAREHQWPEPLVDRILDGGIGQETLVSAGHDPLQLLKPAGDDGQSNWGAPIDFGNPCPAPLWN</sequence>
<accession>A0A4Y8RPI8</accession>
<dbReference type="AlphaFoldDB" id="A0A4Y8RPI8"/>
<dbReference type="Proteomes" id="UP000298179">
    <property type="component" value="Unassembled WGS sequence"/>
</dbReference>
<dbReference type="OrthoDB" id="1522627at2"/>
<protein>
    <recommendedName>
        <fullName evidence="4">Leucine-binding protein domain-containing protein</fullName>
    </recommendedName>
</protein>
<evidence type="ECO:0008006" key="4">
    <source>
        <dbReference type="Google" id="ProtNLM"/>
    </source>
</evidence>
<gene>
    <name evidence="2" type="ORF">E3C22_09525</name>
</gene>
<evidence type="ECO:0000256" key="1">
    <source>
        <dbReference type="SAM" id="SignalP"/>
    </source>
</evidence>
<feature type="chain" id="PRO_5021190257" description="Leucine-binding protein domain-containing protein" evidence="1">
    <location>
        <begin position="20"/>
        <end position="242"/>
    </location>
</feature>
<evidence type="ECO:0000313" key="2">
    <source>
        <dbReference type="EMBL" id="TFF25573.1"/>
    </source>
</evidence>
<dbReference type="RefSeq" id="WP_134761741.1">
    <property type="nucleotide sequence ID" value="NZ_SOZD01000002.1"/>
</dbReference>
<comment type="caution">
    <text evidence="2">The sequence shown here is derived from an EMBL/GenBank/DDBJ whole genome shotgun (WGS) entry which is preliminary data.</text>
</comment>
<proteinExistence type="predicted"/>
<dbReference type="EMBL" id="SOZD01000002">
    <property type="protein sequence ID" value="TFF25573.1"/>
    <property type="molecule type" value="Genomic_DNA"/>
</dbReference>
<name>A0A4Y8RPI8_9HYPH</name>